<feature type="transmembrane region" description="Helical" evidence="7">
    <location>
        <begin position="290"/>
        <end position="311"/>
    </location>
</feature>
<evidence type="ECO:0000256" key="7">
    <source>
        <dbReference type="SAM" id="Phobius"/>
    </source>
</evidence>
<dbReference type="InterPro" id="IPR011642">
    <property type="entry name" value="Gate_dom"/>
</dbReference>
<comment type="subcellular location">
    <subcellularLocation>
        <location evidence="1">Cell membrane</location>
        <topology evidence="1">Multi-pass membrane protein</topology>
    </subcellularLocation>
</comment>
<dbReference type="Pfam" id="PF01773">
    <property type="entry name" value="Nucleos_tra2_N"/>
    <property type="match status" value="1"/>
</dbReference>
<dbReference type="Pfam" id="PF07670">
    <property type="entry name" value="Gate"/>
    <property type="match status" value="1"/>
</dbReference>
<dbReference type="PANTHER" id="PTHR10590:SF4">
    <property type="entry name" value="SOLUTE CARRIER FAMILY 28 MEMBER 3"/>
    <property type="match status" value="1"/>
</dbReference>
<feature type="transmembrane region" description="Helical" evidence="7">
    <location>
        <begin position="34"/>
        <end position="58"/>
    </location>
</feature>
<dbReference type="eggNOG" id="COG1972">
    <property type="taxonomic scope" value="Bacteria"/>
</dbReference>
<feature type="domain" description="Nucleoside transporter/FeoB GTPase Gate" evidence="10">
    <location>
        <begin position="100"/>
        <end position="198"/>
    </location>
</feature>
<accession>A0A089P0M0</accession>
<evidence type="ECO:0000259" key="9">
    <source>
        <dbReference type="Pfam" id="PF07662"/>
    </source>
</evidence>
<comment type="similarity">
    <text evidence="2">Belongs to the concentrative nucleoside transporter (CNT) (TC 2.A.41) family.</text>
</comment>
<dbReference type="InterPro" id="IPR011657">
    <property type="entry name" value="CNT_C_dom"/>
</dbReference>
<evidence type="ECO:0000259" key="8">
    <source>
        <dbReference type="Pfam" id="PF01773"/>
    </source>
</evidence>
<feature type="transmembrane region" description="Helical" evidence="7">
    <location>
        <begin position="258"/>
        <end position="278"/>
    </location>
</feature>
<evidence type="ECO:0000313" key="11">
    <source>
        <dbReference type="EMBL" id="AIQ93786.1"/>
    </source>
</evidence>
<evidence type="ECO:0000256" key="1">
    <source>
        <dbReference type="ARBA" id="ARBA00004651"/>
    </source>
</evidence>
<evidence type="ECO:0000259" key="10">
    <source>
        <dbReference type="Pfam" id="PF07670"/>
    </source>
</evidence>
<reference evidence="11 12" key="1">
    <citation type="journal article" date="2014" name="PLoS ONE">
        <title>Genome Information of Methylobacterium oryzae, a Plant-Probiotic Methylotroph in the Phyllosphere.</title>
        <authorList>
            <person name="Kwak M.J."/>
            <person name="Jeong H."/>
            <person name="Madhaiyan M."/>
            <person name="Lee Y."/>
            <person name="Sa T.M."/>
            <person name="Oh T.K."/>
            <person name="Kim J.F."/>
        </authorList>
    </citation>
    <scope>NUCLEOTIDE SEQUENCE [LARGE SCALE GENOMIC DNA]</scope>
    <source>
        <strain evidence="11 12">CBMB20</strain>
    </source>
</reference>
<dbReference type="KEGG" id="mor:MOC_6031"/>
<evidence type="ECO:0000256" key="3">
    <source>
        <dbReference type="ARBA" id="ARBA00022475"/>
    </source>
</evidence>
<feature type="transmembrane region" description="Helical" evidence="7">
    <location>
        <begin position="395"/>
        <end position="414"/>
    </location>
</feature>
<name>A0A089P0M0_9HYPH</name>
<keyword evidence="3" id="KW-1003">Cell membrane</keyword>
<dbReference type="GO" id="GO:0005886">
    <property type="term" value="C:plasma membrane"/>
    <property type="evidence" value="ECO:0007669"/>
    <property type="project" value="UniProtKB-SubCell"/>
</dbReference>
<gene>
    <name evidence="11" type="primary">nupC</name>
    <name evidence="11" type="ORF">MOC_6031</name>
</gene>
<feature type="transmembrane region" description="Helical" evidence="7">
    <location>
        <begin position="203"/>
        <end position="223"/>
    </location>
</feature>
<dbReference type="Proteomes" id="UP000029492">
    <property type="component" value="Chromosome"/>
</dbReference>
<organism evidence="11 12">
    <name type="scientific">Methylobacterium oryzae CBMB20</name>
    <dbReference type="NCBI Taxonomy" id="693986"/>
    <lineage>
        <taxon>Bacteria</taxon>
        <taxon>Pseudomonadati</taxon>
        <taxon>Pseudomonadota</taxon>
        <taxon>Alphaproteobacteria</taxon>
        <taxon>Hyphomicrobiales</taxon>
        <taxon>Methylobacteriaceae</taxon>
        <taxon>Methylobacterium</taxon>
    </lineage>
</organism>
<dbReference type="PANTHER" id="PTHR10590">
    <property type="entry name" value="SODIUM/NUCLEOSIDE COTRANSPORTER"/>
    <property type="match status" value="1"/>
</dbReference>
<keyword evidence="6 7" id="KW-0472">Membrane</keyword>
<sequence>MLDRLIHAGLSLLVLLAVAILFSTNRRAIRLRVVLAGLALQVGLGALVLFLPAGQAALRAVADAVVTVLSYGDRGTAFLFGGLVEPRMFELFGGSGFILALRVLPQILYVSALIGVLYHLGVMQALARLLGAALRRILGTSPIESFSAVITIAIGQSEIAVALRPFLALLTGAELFAVMSSGAASTAGSILAGYAALGVPMTYLLAASVMAIPGGLVYAKILMPSTESTRITTTRVEFGETRAANIIEAAADGTQKGLAVAVSVGAMLIAFVGLIALADGLFGMLGGWVGYPAASFEGVLGWALAPLAWLLGVPWEQATLVGGAIGQKLAFNEFLAYANLSPVLKAGTLEPRAQAIVCFALCGFANFASIAIQLASFSSLVPERRAEVARYGLRAILAGTLSNLTSAAIAGLFVA</sequence>
<dbReference type="AlphaFoldDB" id="A0A089P0M0"/>
<evidence type="ECO:0000256" key="5">
    <source>
        <dbReference type="ARBA" id="ARBA00022989"/>
    </source>
</evidence>
<protein>
    <submittedName>
        <fullName evidence="11">Na+ dependent nucleoside transporter NupC</fullName>
    </submittedName>
</protein>
<feature type="domain" description="Concentrative nucleoside transporter C-terminal" evidence="9">
    <location>
        <begin position="203"/>
        <end position="411"/>
    </location>
</feature>
<keyword evidence="12" id="KW-1185">Reference proteome</keyword>
<dbReference type="STRING" id="693986.MOC_6031"/>
<dbReference type="HOGENOM" id="CLU_016813_4_2_5"/>
<dbReference type="EMBL" id="CP003811">
    <property type="protein sequence ID" value="AIQ93786.1"/>
    <property type="molecule type" value="Genomic_DNA"/>
</dbReference>
<dbReference type="Pfam" id="PF07662">
    <property type="entry name" value="Nucleos_tra2_C"/>
    <property type="match status" value="1"/>
</dbReference>
<keyword evidence="5 7" id="KW-1133">Transmembrane helix</keyword>
<dbReference type="RefSeq" id="WP_043760361.1">
    <property type="nucleotide sequence ID" value="NZ_CP003811.1"/>
</dbReference>
<proteinExistence type="inferred from homology"/>
<evidence type="ECO:0000256" key="2">
    <source>
        <dbReference type="ARBA" id="ARBA00009033"/>
    </source>
</evidence>
<feature type="domain" description="Concentrative nucleoside transporter N-terminal" evidence="8">
    <location>
        <begin position="11"/>
        <end position="83"/>
    </location>
</feature>
<dbReference type="InterPro" id="IPR002668">
    <property type="entry name" value="CNT_N_dom"/>
</dbReference>
<keyword evidence="4 7" id="KW-0812">Transmembrane</keyword>
<dbReference type="InterPro" id="IPR008276">
    <property type="entry name" value="C_nuclsd_transpt"/>
</dbReference>
<evidence type="ECO:0000313" key="12">
    <source>
        <dbReference type="Proteomes" id="UP000029492"/>
    </source>
</evidence>
<evidence type="ECO:0000256" key="4">
    <source>
        <dbReference type="ARBA" id="ARBA00022692"/>
    </source>
</evidence>
<dbReference type="GO" id="GO:0015293">
    <property type="term" value="F:symporter activity"/>
    <property type="evidence" value="ECO:0007669"/>
    <property type="project" value="TreeGrafter"/>
</dbReference>
<feature type="transmembrane region" description="Helical" evidence="7">
    <location>
        <begin position="6"/>
        <end position="22"/>
    </location>
</feature>
<dbReference type="GO" id="GO:0005337">
    <property type="term" value="F:nucleoside transmembrane transporter activity"/>
    <property type="evidence" value="ECO:0007669"/>
    <property type="project" value="InterPro"/>
</dbReference>
<evidence type="ECO:0000256" key="6">
    <source>
        <dbReference type="ARBA" id="ARBA00023136"/>
    </source>
</evidence>
<feature type="transmembrane region" description="Helical" evidence="7">
    <location>
        <begin position="107"/>
        <end position="126"/>
    </location>
</feature>
<feature type="transmembrane region" description="Helical" evidence="7">
    <location>
        <begin position="355"/>
        <end position="375"/>
    </location>
</feature>